<keyword evidence="1" id="KW-0812">Transmembrane</keyword>
<feature type="transmembrane region" description="Helical" evidence="1">
    <location>
        <begin position="6"/>
        <end position="32"/>
    </location>
</feature>
<evidence type="ECO:0000313" key="2">
    <source>
        <dbReference type="EMBL" id="MCQ6958981.1"/>
    </source>
</evidence>
<accession>A0ABT1T2Y7</accession>
<name>A0ABT1T2Y7_9SPHI</name>
<gene>
    <name evidence="2" type="ORF">NPE20_13480</name>
</gene>
<feature type="transmembrane region" description="Helical" evidence="1">
    <location>
        <begin position="39"/>
        <end position="61"/>
    </location>
</feature>
<sequence>MLFPVILLLAFISGYLFPWWVGCILAFGAALIFGKRSSWAFWSGFAGLSLAWIALALLKSFPNEHILATRVAHMFHLPNWGLLLAVTALIGGLAGSMSALSGWLVKRAFEREKTT</sequence>
<evidence type="ECO:0000313" key="3">
    <source>
        <dbReference type="Proteomes" id="UP001204376"/>
    </source>
</evidence>
<keyword evidence="1" id="KW-0472">Membrane</keyword>
<reference evidence="2 3" key="1">
    <citation type="submission" date="2022-07" db="EMBL/GenBank/DDBJ databases">
        <title>Mucilaginibacter sp. JC4.</title>
        <authorList>
            <person name="Le V."/>
            <person name="Ko S.-R."/>
            <person name="Ahn C.-Y."/>
            <person name="Oh H.-M."/>
        </authorList>
    </citation>
    <scope>NUCLEOTIDE SEQUENCE [LARGE SCALE GENOMIC DNA]</scope>
    <source>
        <strain evidence="2 3">JC4</strain>
    </source>
</reference>
<evidence type="ECO:0000256" key="1">
    <source>
        <dbReference type="SAM" id="Phobius"/>
    </source>
</evidence>
<keyword evidence="3" id="KW-1185">Reference proteome</keyword>
<dbReference type="Proteomes" id="UP001204376">
    <property type="component" value="Unassembled WGS sequence"/>
</dbReference>
<dbReference type="EMBL" id="JANHOH010000002">
    <property type="protein sequence ID" value="MCQ6958981.1"/>
    <property type="molecule type" value="Genomic_DNA"/>
</dbReference>
<comment type="caution">
    <text evidence="2">The sequence shown here is derived from an EMBL/GenBank/DDBJ whole genome shotgun (WGS) entry which is preliminary data.</text>
</comment>
<proteinExistence type="predicted"/>
<dbReference type="RefSeq" id="WP_256539178.1">
    <property type="nucleotide sequence ID" value="NZ_JANHOH010000002.1"/>
</dbReference>
<organism evidence="2 3">
    <name type="scientific">Mucilaginibacter aquariorum</name>
    <dbReference type="NCBI Taxonomy" id="2967225"/>
    <lineage>
        <taxon>Bacteria</taxon>
        <taxon>Pseudomonadati</taxon>
        <taxon>Bacteroidota</taxon>
        <taxon>Sphingobacteriia</taxon>
        <taxon>Sphingobacteriales</taxon>
        <taxon>Sphingobacteriaceae</taxon>
        <taxon>Mucilaginibacter</taxon>
    </lineage>
</organism>
<protein>
    <submittedName>
        <fullName evidence="2">Uncharacterized protein</fullName>
    </submittedName>
</protein>
<feature type="transmembrane region" description="Helical" evidence="1">
    <location>
        <begin position="81"/>
        <end position="105"/>
    </location>
</feature>
<keyword evidence="1" id="KW-1133">Transmembrane helix</keyword>